<comment type="caution">
    <text evidence="2">The sequence shown here is derived from an EMBL/GenBank/DDBJ whole genome shotgun (WGS) entry which is preliminary data.</text>
</comment>
<sequence length="99" mass="11396">MDNIGPYALPTDASVRLINAVRDNRIAYGWSIRELSRRTGVSESTLKRFERTGILTSDKLLVILSTLRLMGPVVAALESREHWSLEQHERYNRKAWRDA</sequence>
<organism evidence="2 3">
    <name type="scientific">Zhongshania marina</name>
    <dbReference type="NCBI Taxonomy" id="2304603"/>
    <lineage>
        <taxon>Bacteria</taxon>
        <taxon>Pseudomonadati</taxon>
        <taxon>Pseudomonadota</taxon>
        <taxon>Gammaproteobacteria</taxon>
        <taxon>Cellvibrionales</taxon>
        <taxon>Spongiibacteraceae</taxon>
        <taxon>Zhongshania</taxon>
    </lineage>
</organism>
<feature type="domain" description="HTH cro/C1-type" evidence="1">
    <location>
        <begin position="22"/>
        <end position="64"/>
    </location>
</feature>
<dbReference type="InterPro" id="IPR010982">
    <property type="entry name" value="Lambda_DNA-bd_dom_sf"/>
</dbReference>
<dbReference type="InterPro" id="IPR001387">
    <property type="entry name" value="Cro/C1-type_HTH"/>
</dbReference>
<dbReference type="GO" id="GO:0003677">
    <property type="term" value="F:DNA binding"/>
    <property type="evidence" value="ECO:0007669"/>
    <property type="project" value="InterPro"/>
</dbReference>
<dbReference type="CDD" id="cd00093">
    <property type="entry name" value="HTH_XRE"/>
    <property type="match status" value="1"/>
</dbReference>
<gene>
    <name evidence="2" type="ORF">C0068_13310</name>
</gene>
<dbReference type="Proteomes" id="UP000237222">
    <property type="component" value="Unassembled WGS sequence"/>
</dbReference>
<dbReference type="OrthoDB" id="199997at2"/>
<dbReference type="Gene3D" id="1.10.260.40">
    <property type="entry name" value="lambda repressor-like DNA-binding domains"/>
    <property type="match status" value="1"/>
</dbReference>
<dbReference type="EMBL" id="PQGG01000031">
    <property type="protein sequence ID" value="POP51982.1"/>
    <property type="molecule type" value="Genomic_DNA"/>
</dbReference>
<dbReference type="RefSeq" id="WP_103684965.1">
    <property type="nucleotide sequence ID" value="NZ_PQGG01000031.1"/>
</dbReference>
<proteinExistence type="predicted"/>
<name>A0A2S4HDA5_9GAMM</name>
<evidence type="ECO:0000313" key="2">
    <source>
        <dbReference type="EMBL" id="POP51982.1"/>
    </source>
</evidence>
<dbReference type="Pfam" id="PF01381">
    <property type="entry name" value="HTH_3"/>
    <property type="match status" value="1"/>
</dbReference>
<protein>
    <recommendedName>
        <fullName evidence="1">HTH cro/C1-type domain-containing protein</fullName>
    </recommendedName>
</protein>
<dbReference type="SUPFAM" id="SSF47413">
    <property type="entry name" value="lambda repressor-like DNA-binding domains"/>
    <property type="match status" value="1"/>
</dbReference>
<dbReference type="AlphaFoldDB" id="A0A2S4HDA5"/>
<reference evidence="2" key="1">
    <citation type="submission" date="2018-01" db="EMBL/GenBank/DDBJ databases">
        <authorList>
            <person name="Yu X.-D."/>
        </authorList>
    </citation>
    <scope>NUCLEOTIDE SEQUENCE</scope>
    <source>
        <strain evidence="2">ZX-21</strain>
    </source>
</reference>
<evidence type="ECO:0000313" key="3">
    <source>
        <dbReference type="Proteomes" id="UP000237222"/>
    </source>
</evidence>
<accession>A0A2S4HDA5</accession>
<evidence type="ECO:0000259" key="1">
    <source>
        <dbReference type="Pfam" id="PF01381"/>
    </source>
</evidence>